<accession>A0A2K3K3E8</accession>
<reference evidence="1 2" key="1">
    <citation type="journal article" date="2014" name="Am. J. Bot.">
        <title>Genome assembly and annotation for red clover (Trifolium pratense; Fabaceae).</title>
        <authorList>
            <person name="Istvanek J."/>
            <person name="Jaros M."/>
            <person name="Krenek A."/>
            <person name="Repkova J."/>
        </authorList>
    </citation>
    <scope>NUCLEOTIDE SEQUENCE [LARGE SCALE GENOMIC DNA]</scope>
    <source>
        <strain evidence="2">cv. Tatra</strain>
        <tissue evidence="1">Young leaves</tissue>
    </source>
</reference>
<evidence type="ECO:0000313" key="1">
    <source>
        <dbReference type="EMBL" id="PNX60796.1"/>
    </source>
</evidence>
<dbReference type="ExpressionAtlas" id="A0A2K3K3E8">
    <property type="expression patterns" value="baseline"/>
</dbReference>
<dbReference type="Proteomes" id="UP000236291">
    <property type="component" value="Unassembled WGS sequence"/>
</dbReference>
<comment type="caution">
    <text evidence="1">The sequence shown here is derived from an EMBL/GenBank/DDBJ whole genome shotgun (WGS) entry which is preliminary data.</text>
</comment>
<dbReference type="PANTHER" id="PTHR34222:SF100">
    <property type="entry name" value="CCHC-TYPE DOMAIN-CONTAINING PROTEIN"/>
    <property type="match status" value="1"/>
</dbReference>
<proteinExistence type="predicted"/>
<dbReference type="EMBL" id="ASHM01083618">
    <property type="protein sequence ID" value="PNX60796.1"/>
    <property type="molecule type" value="Genomic_DNA"/>
</dbReference>
<sequence length="137" mass="15773">MGKQDAQVITWILASVETTAKEMWDHLKTIYNLNNDAKRFQLELDVAHYRQGPMSIQDYYSGFLNVWAEHSEILHVDVPNLSLAAIQNIYEVSKRDQFLMKLRPEFEVARTALLNRSPVPGLKSFGLLLLAFYSESI</sequence>
<gene>
    <name evidence="1" type="ORF">L195_g052116</name>
</gene>
<protein>
    <submittedName>
        <fullName evidence="1">Arginine decarboxylase</fullName>
    </submittedName>
</protein>
<dbReference type="PANTHER" id="PTHR34222">
    <property type="entry name" value="GAG_PRE-INTEGRS DOMAIN-CONTAINING PROTEIN"/>
    <property type="match status" value="1"/>
</dbReference>
<evidence type="ECO:0000313" key="2">
    <source>
        <dbReference type="Proteomes" id="UP000236291"/>
    </source>
</evidence>
<reference evidence="1 2" key="2">
    <citation type="journal article" date="2017" name="Front. Plant Sci.">
        <title>Gene Classification and Mining of Molecular Markers Useful in Red Clover (Trifolium pratense) Breeding.</title>
        <authorList>
            <person name="Istvanek J."/>
            <person name="Dluhosova J."/>
            <person name="Dluhos P."/>
            <person name="Patkova L."/>
            <person name="Nedelnik J."/>
            <person name="Repkova J."/>
        </authorList>
    </citation>
    <scope>NUCLEOTIDE SEQUENCE [LARGE SCALE GENOMIC DNA]</scope>
    <source>
        <strain evidence="2">cv. Tatra</strain>
        <tissue evidence="1">Young leaves</tissue>
    </source>
</reference>
<dbReference type="AlphaFoldDB" id="A0A2K3K3E8"/>
<organism evidence="1 2">
    <name type="scientific">Trifolium pratense</name>
    <name type="common">Red clover</name>
    <dbReference type="NCBI Taxonomy" id="57577"/>
    <lineage>
        <taxon>Eukaryota</taxon>
        <taxon>Viridiplantae</taxon>
        <taxon>Streptophyta</taxon>
        <taxon>Embryophyta</taxon>
        <taxon>Tracheophyta</taxon>
        <taxon>Spermatophyta</taxon>
        <taxon>Magnoliopsida</taxon>
        <taxon>eudicotyledons</taxon>
        <taxon>Gunneridae</taxon>
        <taxon>Pentapetalae</taxon>
        <taxon>rosids</taxon>
        <taxon>fabids</taxon>
        <taxon>Fabales</taxon>
        <taxon>Fabaceae</taxon>
        <taxon>Papilionoideae</taxon>
        <taxon>50 kb inversion clade</taxon>
        <taxon>NPAAA clade</taxon>
        <taxon>Hologalegina</taxon>
        <taxon>IRL clade</taxon>
        <taxon>Trifolieae</taxon>
        <taxon>Trifolium</taxon>
    </lineage>
</organism>
<name>A0A2K3K3E8_TRIPR</name>